<dbReference type="InterPro" id="IPR050332">
    <property type="entry name" value="GPCR_2"/>
</dbReference>
<dbReference type="GO" id="GO:0007188">
    <property type="term" value="P:adenylate cyclase-modulating G protein-coupled receptor signaling pathway"/>
    <property type="evidence" value="ECO:0007669"/>
    <property type="project" value="TreeGrafter"/>
</dbReference>
<dbReference type="PRINTS" id="PR00249">
    <property type="entry name" value="GPCRSECRETIN"/>
</dbReference>
<dbReference type="AlphaFoldDB" id="A0A7R8WI92"/>
<dbReference type="InterPro" id="IPR017981">
    <property type="entry name" value="GPCR_2-like_7TM"/>
</dbReference>
<evidence type="ECO:0000256" key="5">
    <source>
        <dbReference type="SAM" id="MobiDB-lite"/>
    </source>
</evidence>
<accession>A0A7R8WI92</accession>
<evidence type="ECO:0000256" key="2">
    <source>
        <dbReference type="ARBA" id="ARBA00022692"/>
    </source>
</evidence>
<protein>
    <submittedName>
        <fullName evidence="7">Uncharacterized protein</fullName>
    </submittedName>
</protein>
<dbReference type="Pfam" id="PF00002">
    <property type="entry name" value="7tm_2"/>
    <property type="match status" value="1"/>
</dbReference>
<gene>
    <name evidence="7" type="ORF">CTOB1V02_LOCUS7153</name>
</gene>
<proteinExistence type="predicted"/>
<dbReference type="GO" id="GO:0005886">
    <property type="term" value="C:plasma membrane"/>
    <property type="evidence" value="ECO:0007669"/>
    <property type="project" value="TreeGrafter"/>
</dbReference>
<comment type="subcellular location">
    <subcellularLocation>
        <location evidence="1">Membrane</location>
        <topology evidence="1">Multi-pass membrane protein</topology>
    </subcellularLocation>
</comment>
<organism evidence="7">
    <name type="scientific">Cyprideis torosa</name>
    <dbReference type="NCBI Taxonomy" id="163714"/>
    <lineage>
        <taxon>Eukaryota</taxon>
        <taxon>Metazoa</taxon>
        <taxon>Ecdysozoa</taxon>
        <taxon>Arthropoda</taxon>
        <taxon>Crustacea</taxon>
        <taxon>Oligostraca</taxon>
        <taxon>Ostracoda</taxon>
        <taxon>Podocopa</taxon>
        <taxon>Podocopida</taxon>
        <taxon>Cytherocopina</taxon>
        <taxon>Cytheroidea</taxon>
        <taxon>Cytherideidae</taxon>
        <taxon>Cyprideis</taxon>
    </lineage>
</organism>
<dbReference type="EMBL" id="OB661972">
    <property type="protein sequence ID" value="CAD7229280.1"/>
    <property type="molecule type" value="Genomic_DNA"/>
</dbReference>
<evidence type="ECO:0000256" key="6">
    <source>
        <dbReference type="SAM" id="Phobius"/>
    </source>
</evidence>
<feature type="transmembrane region" description="Helical" evidence="6">
    <location>
        <begin position="58"/>
        <end position="77"/>
    </location>
</feature>
<feature type="compositionally biased region" description="Low complexity" evidence="5">
    <location>
        <begin position="197"/>
        <end position="216"/>
    </location>
</feature>
<keyword evidence="2 6" id="KW-0812">Transmembrane</keyword>
<reference evidence="7" key="1">
    <citation type="submission" date="2020-11" db="EMBL/GenBank/DDBJ databases">
        <authorList>
            <person name="Tran Van P."/>
        </authorList>
    </citation>
    <scope>NUCLEOTIDE SEQUENCE</scope>
</reference>
<keyword evidence="3 6" id="KW-1133">Transmembrane helix</keyword>
<feature type="region of interest" description="Disordered" evidence="5">
    <location>
        <begin position="187"/>
        <end position="216"/>
    </location>
</feature>
<dbReference type="OrthoDB" id="6022368at2759"/>
<dbReference type="GO" id="GO:0007166">
    <property type="term" value="P:cell surface receptor signaling pathway"/>
    <property type="evidence" value="ECO:0007669"/>
    <property type="project" value="InterPro"/>
</dbReference>
<name>A0A7R8WI92_9CRUS</name>
<dbReference type="PROSITE" id="PS50261">
    <property type="entry name" value="G_PROTEIN_RECEP_F2_4"/>
    <property type="match status" value="1"/>
</dbReference>
<sequence length="216" mass="23400">MAAEETENARSLFNPGISQILTVRFVSEGVQKVLITKLRSQSSLGSAESQQYLKAAKALFVLIPLLGGTYLIVLAGPSEGKSGMIFRHIQAFLLSTQGLWVSLLYCFFNSEVRSTIHHHWDRWMDQRTVGNTATDSARAQISLKTFVSGGGRSRRGCSANHSELTLATFAPNGGTLEYQCATPIPNSPKLPATEHQSLLAPPSKSPSLSAKSESHV</sequence>
<keyword evidence="4 6" id="KW-0472">Membrane</keyword>
<evidence type="ECO:0000256" key="1">
    <source>
        <dbReference type="ARBA" id="ARBA00004141"/>
    </source>
</evidence>
<dbReference type="Gene3D" id="1.20.1070.10">
    <property type="entry name" value="Rhodopsin 7-helix transmembrane proteins"/>
    <property type="match status" value="1"/>
</dbReference>
<feature type="transmembrane region" description="Helical" evidence="6">
    <location>
        <begin position="89"/>
        <end position="108"/>
    </location>
</feature>
<dbReference type="GO" id="GO:0017046">
    <property type="term" value="F:peptide hormone binding"/>
    <property type="evidence" value="ECO:0007669"/>
    <property type="project" value="TreeGrafter"/>
</dbReference>
<dbReference type="PANTHER" id="PTHR45620">
    <property type="entry name" value="PDF RECEPTOR-LIKE PROTEIN-RELATED"/>
    <property type="match status" value="1"/>
</dbReference>
<dbReference type="InterPro" id="IPR000832">
    <property type="entry name" value="GPCR_2_secretin-like"/>
</dbReference>
<dbReference type="PANTHER" id="PTHR45620:SF15">
    <property type="entry name" value="DIURETIC HORMONE 44 RECEPTOR 1-RELATED"/>
    <property type="match status" value="1"/>
</dbReference>
<dbReference type="GO" id="GO:0008528">
    <property type="term" value="F:G protein-coupled peptide receptor activity"/>
    <property type="evidence" value="ECO:0007669"/>
    <property type="project" value="TreeGrafter"/>
</dbReference>
<evidence type="ECO:0000256" key="4">
    <source>
        <dbReference type="ARBA" id="ARBA00023136"/>
    </source>
</evidence>
<evidence type="ECO:0000313" key="7">
    <source>
        <dbReference type="EMBL" id="CAD7229280.1"/>
    </source>
</evidence>
<evidence type="ECO:0000256" key="3">
    <source>
        <dbReference type="ARBA" id="ARBA00022989"/>
    </source>
</evidence>